<proteinExistence type="predicted"/>
<protein>
    <submittedName>
        <fullName evidence="1">Uncharacterized protein</fullName>
    </submittedName>
</protein>
<name>A0ABS8ULA5_DATST</name>
<organism evidence="1 2">
    <name type="scientific">Datura stramonium</name>
    <name type="common">Jimsonweed</name>
    <name type="synonym">Common thornapple</name>
    <dbReference type="NCBI Taxonomy" id="4076"/>
    <lineage>
        <taxon>Eukaryota</taxon>
        <taxon>Viridiplantae</taxon>
        <taxon>Streptophyta</taxon>
        <taxon>Embryophyta</taxon>
        <taxon>Tracheophyta</taxon>
        <taxon>Spermatophyta</taxon>
        <taxon>Magnoliopsida</taxon>
        <taxon>eudicotyledons</taxon>
        <taxon>Gunneridae</taxon>
        <taxon>Pentapetalae</taxon>
        <taxon>asterids</taxon>
        <taxon>lamiids</taxon>
        <taxon>Solanales</taxon>
        <taxon>Solanaceae</taxon>
        <taxon>Solanoideae</taxon>
        <taxon>Datureae</taxon>
        <taxon>Datura</taxon>
    </lineage>
</organism>
<keyword evidence="2" id="KW-1185">Reference proteome</keyword>
<dbReference type="EMBL" id="JACEIK010002070">
    <property type="protein sequence ID" value="MCD9558875.1"/>
    <property type="molecule type" value="Genomic_DNA"/>
</dbReference>
<comment type="caution">
    <text evidence="1">The sequence shown here is derived from an EMBL/GenBank/DDBJ whole genome shotgun (WGS) entry which is preliminary data.</text>
</comment>
<dbReference type="Proteomes" id="UP000823775">
    <property type="component" value="Unassembled WGS sequence"/>
</dbReference>
<accession>A0ABS8ULA5</accession>
<sequence>VIEYFCLKSSQVVNNNKGKGLKMVAQATVLQAQQRASRLTNLHPRPINVMGRGSSLDVGSGLGRNLEDEFDKVEKESGLKSSGMKMSGGAVEAIAGKTGS</sequence>
<gene>
    <name evidence="1" type="ORF">HAX54_016557</name>
</gene>
<feature type="non-terminal residue" evidence="1">
    <location>
        <position position="1"/>
    </location>
</feature>
<reference evidence="1 2" key="1">
    <citation type="journal article" date="2021" name="BMC Genomics">
        <title>Datura genome reveals duplications of psychoactive alkaloid biosynthetic genes and high mutation rate following tissue culture.</title>
        <authorList>
            <person name="Rajewski A."/>
            <person name="Carter-House D."/>
            <person name="Stajich J."/>
            <person name="Litt A."/>
        </authorList>
    </citation>
    <scope>NUCLEOTIDE SEQUENCE [LARGE SCALE GENOMIC DNA]</scope>
    <source>
        <strain evidence="1">AR-01</strain>
    </source>
</reference>
<evidence type="ECO:0000313" key="1">
    <source>
        <dbReference type="EMBL" id="MCD9558875.1"/>
    </source>
</evidence>
<evidence type="ECO:0000313" key="2">
    <source>
        <dbReference type="Proteomes" id="UP000823775"/>
    </source>
</evidence>